<dbReference type="EMBL" id="JADYXP020000007">
    <property type="protein sequence ID" value="KAL0119365.1"/>
    <property type="molecule type" value="Genomic_DNA"/>
</dbReference>
<keyword evidence="2" id="KW-1185">Reference proteome</keyword>
<dbReference type="AlphaFoldDB" id="A0AAW2FVY0"/>
<name>A0AAW2FVY0_9HYME</name>
<comment type="caution">
    <text evidence="1">The sequence shown here is derived from an EMBL/GenBank/DDBJ whole genome shotgun (WGS) entry which is preliminary data.</text>
</comment>
<gene>
    <name evidence="1" type="ORF">PUN28_007704</name>
</gene>
<dbReference type="Proteomes" id="UP001430953">
    <property type="component" value="Unassembled WGS sequence"/>
</dbReference>
<evidence type="ECO:0000313" key="2">
    <source>
        <dbReference type="Proteomes" id="UP001430953"/>
    </source>
</evidence>
<reference evidence="1 2" key="1">
    <citation type="submission" date="2023-03" db="EMBL/GenBank/DDBJ databases">
        <title>High recombination rates correlate with genetic variation in Cardiocondyla obscurior ants.</title>
        <authorList>
            <person name="Errbii M."/>
        </authorList>
    </citation>
    <scope>NUCLEOTIDE SEQUENCE [LARGE SCALE GENOMIC DNA]</scope>
    <source>
        <strain evidence="1">Alpha-2009</strain>
        <tissue evidence="1">Whole body</tissue>
    </source>
</reference>
<evidence type="ECO:0000313" key="1">
    <source>
        <dbReference type="EMBL" id="KAL0119365.1"/>
    </source>
</evidence>
<sequence>MIDTRFIVGYSADRRIRNQMRRFRAISSLTRQLLWPDTFVLIIISAKIRRRLLSKMNNTSGKSRKHLVTRVLESGAPFTGRRAQKSLLFVSDPGVNPGYATRLRIWRAKKRKKKKGEIHMRSLTHLSLGR</sequence>
<organism evidence="1 2">
    <name type="scientific">Cardiocondyla obscurior</name>
    <dbReference type="NCBI Taxonomy" id="286306"/>
    <lineage>
        <taxon>Eukaryota</taxon>
        <taxon>Metazoa</taxon>
        <taxon>Ecdysozoa</taxon>
        <taxon>Arthropoda</taxon>
        <taxon>Hexapoda</taxon>
        <taxon>Insecta</taxon>
        <taxon>Pterygota</taxon>
        <taxon>Neoptera</taxon>
        <taxon>Endopterygota</taxon>
        <taxon>Hymenoptera</taxon>
        <taxon>Apocrita</taxon>
        <taxon>Aculeata</taxon>
        <taxon>Formicoidea</taxon>
        <taxon>Formicidae</taxon>
        <taxon>Myrmicinae</taxon>
        <taxon>Cardiocondyla</taxon>
    </lineage>
</organism>
<proteinExistence type="predicted"/>
<accession>A0AAW2FVY0</accession>
<protein>
    <submittedName>
        <fullName evidence="1">Uncharacterized protein</fullName>
    </submittedName>
</protein>